<comment type="caution">
    <text evidence="1">The sequence shown here is derived from an EMBL/GenBank/DDBJ whole genome shotgun (WGS) entry which is preliminary data.</text>
</comment>
<name>A0A1G2PKJ0_TERXR</name>
<reference evidence="1 2" key="1">
    <citation type="journal article" date="2016" name="Nat. Commun.">
        <title>Thousands of microbial genomes shed light on interconnected biogeochemical processes in an aquifer system.</title>
        <authorList>
            <person name="Anantharaman K."/>
            <person name="Brown C.T."/>
            <person name="Hug L.A."/>
            <person name="Sharon I."/>
            <person name="Castelle C.J."/>
            <person name="Probst A.J."/>
            <person name="Thomas B.C."/>
            <person name="Singh A."/>
            <person name="Wilkins M.J."/>
            <person name="Karaoz U."/>
            <person name="Brodie E.L."/>
            <person name="Williams K.H."/>
            <person name="Hubbard S.S."/>
            <person name="Banfield J.F."/>
        </authorList>
    </citation>
    <scope>NUCLEOTIDE SEQUENCE [LARGE SCALE GENOMIC DNA]</scope>
    <source>
        <strain evidence="2">RIFCSPHIGHO2_01_FULL_58_15</strain>
    </source>
</reference>
<evidence type="ECO:0008006" key="3">
    <source>
        <dbReference type="Google" id="ProtNLM"/>
    </source>
</evidence>
<dbReference type="Gene3D" id="3.40.30.10">
    <property type="entry name" value="Glutaredoxin"/>
    <property type="match status" value="1"/>
</dbReference>
<dbReference type="EMBL" id="MHST01000022">
    <property type="protein sequence ID" value="OHA48279.1"/>
    <property type="molecule type" value="Genomic_DNA"/>
</dbReference>
<dbReference type="STRING" id="1802363.A2682_01660"/>
<evidence type="ECO:0000313" key="1">
    <source>
        <dbReference type="EMBL" id="OHA48279.1"/>
    </source>
</evidence>
<proteinExistence type="predicted"/>
<organism evidence="1 2">
    <name type="scientific">Terrybacteria sp. (strain RIFCSPHIGHO2_01_FULL_58_15)</name>
    <dbReference type="NCBI Taxonomy" id="1802363"/>
    <lineage>
        <taxon>Bacteria</taxon>
        <taxon>Candidatus Terryibacteriota</taxon>
    </lineage>
</organism>
<dbReference type="InterPro" id="IPR036249">
    <property type="entry name" value="Thioredoxin-like_sf"/>
</dbReference>
<evidence type="ECO:0000313" key="2">
    <source>
        <dbReference type="Proteomes" id="UP000178690"/>
    </source>
</evidence>
<dbReference type="SUPFAM" id="SSF52833">
    <property type="entry name" value="Thioredoxin-like"/>
    <property type="match status" value="1"/>
</dbReference>
<sequence>MAIELIAVSVPGCVDCARFKKYWEETRSQFPGVAFREVDALTPEGQNLLLEHQILASPGILMDGSLFSTGPVPKEALAAKLRTLGGDKP</sequence>
<gene>
    <name evidence="1" type="ORF">A2682_01660</name>
</gene>
<dbReference type="AlphaFoldDB" id="A0A1G2PKJ0"/>
<dbReference type="Proteomes" id="UP000178690">
    <property type="component" value="Unassembled WGS sequence"/>
</dbReference>
<protein>
    <recommendedName>
        <fullName evidence="3">Thioredoxin-like fold domain-containing protein</fullName>
    </recommendedName>
</protein>
<accession>A0A1G2PKJ0</accession>